<comment type="caution">
    <text evidence="3">The sequence shown here is derived from an EMBL/GenBank/DDBJ whole genome shotgun (WGS) entry which is preliminary data.</text>
</comment>
<evidence type="ECO:0000313" key="3">
    <source>
        <dbReference type="EMBL" id="RWX49558.1"/>
    </source>
</evidence>
<accession>A0A444J8Y7</accession>
<keyword evidence="2" id="KW-0732">Signal</keyword>
<dbReference type="AlphaFoldDB" id="A0A444J8Y7"/>
<name>A0A444J8Y7_9BACT</name>
<dbReference type="EMBL" id="MTKP01000033">
    <property type="protein sequence ID" value="RWX49558.1"/>
    <property type="molecule type" value="Genomic_DNA"/>
</dbReference>
<gene>
    <name evidence="3" type="ORF">VT98_10333</name>
</gene>
<dbReference type="Proteomes" id="UP000288086">
    <property type="component" value="Unassembled WGS sequence"/>
</dbReference>
<evidence type="ECO:0000256" key="2">
    <source>
        <dbReference type="SAM" id="SignalP"/>
    </source>
</evidence>
<evidence type="ECO:0008006" key="5">
    <source>
        <dbReference type="Google" id="ProtNLM"/>
    </source>
</evidence>
<sequence>MQKKSNRHAIQLFVFFVFILALPCQGKTEKAAAVQQDVVWSQSDGLRYEIFTSTQKDGEWTTPVKITDNNANNLHPVLEIGSDGIKWLFWSAVRPSGISVQYAMMQNNGWSEPQTLPIEQHSAITPAALADTKGRVWLVWAGNDGGNDDIYFSHYQEKAWSDPQLIHAPNKVPDIKPEITYNEEGKIEVNWIGFRSNAYKKLASVYTDNTGWSVEQEKVAPEEDVRNEEEQEPELPSFLPSDSQFFLKIY</sequence>
<feature type="signal peptide" evidence="2">
    <location>
        <begin position="1"/>
        <end position="26"/>
    </location>
</feature>
<protein>
    <recommendedName>
        <fullName evidence="5">Glycosyl hydrolases family 43</fullName>
    </recommendedName>
</protein>
<reference evidence="3 4" key="1">
    <citation type="submission" date="2017-01" db="EMBL/GenBank/DDBJ databases">
        <title>The cable genome- insights into the physiology and evolution of filamentous bacteria capable of sulfide oxidation via long distance electron transfer.</title>
        <authorList>
            <person name="Schreiber L."/>
            <person name="Bjerg J.T."/>
            <person name="Boggild A."/>
            <person name="Van De Vossenberg J."/>
            <person name="Meysman F."/>
            <person name="Nielsen L.P."/>
            <person name="Schramm A."/>
            <person name="Kjeldsen K.U."/>
        </authorList>
    </citation>
    <scope>NUCLEOTIDE SEQUENCE [LARGE SCALE GENOMIC DNA]</scope>
    <source>
        <strain evidence="3">A1</strain>
    </source>
</reference>
<evidence type="ECO:0000313" key="4">
    <source>
        <dbReference type="Proteomes" id="UP000288086"/>
    </source>
</evidence>
<dbReference type="SUPFAM" id="SSF89372">
    <property type="entry name" value="Fucose-specific lectin"/>
    <property type="match status" value="1"/>
</dbReference>
<evidence type="ECO:0000256" key="1">
    <source>
        <dbReference type="SAM" id="MobiDB-lite"/>
    </source>
</evidence>
<feature type="chain" id="PRO_5019333976" description="Glycosyl hydrolases family 43" evidence="2">
    <location>
        <begin position="27"/>
        <end position="250"/>
    </location>
</feature>
<keyword evidence="4" id="KW-1185">Reference proteome</keyword>
<organism evidence="3 4">
    <name type="scientific">Candidatus Electrothrix communis</name>
    <dbReference type="NCBI Taxonomy" id="1859133"/>
    <lineage>
        <taxon>Bacteria</taxon>
        <taxon>Pseudomonadati</taxon>
        <taxon>Thermodesulfobacteriota</taxon>
        <taxon>Desulfobulbia</taxon>
        <taxon>Desulfobulbales</taxon>
        <taxon>Desulfobulbaceae</taxon>
        <taxon>Candidatus Electrothrix</taxon>
    </lineage>
</organism>
<proteinExistence type="predicted"/>
<feature type="region of interest" description="Disordered" evidence="1">
    <location>
        <begin position="217"/>
        <end position="239"/>
    </location>
</feature>